<keyword evidence="9" id="KW-1185">Reference proteome</keyword>
<proteinExistence type="predicted"/>
<sequence>MTDDAVPAAEPFKECLIVVPTLNESRHIAGLLDKLMVEAEAMGASIVVADGGSTDGTRDIAADYAARYGTVSFIDNPKRIQSAAMNLAVARFGDDAEYVIRIDAHGKYPPDYCRALVRDAQQRGVDCIVVPMITIGESTFQRAVATAQNSLVGTGGSAHRTGLGGRFVEHGHHALMSIPAYRAVGGYDETFRFNEDAELDYRFVKAGYRIWLTDATVMTYYPRATPATLFKQYFGYGSGRARNILKHRMTPRIRQMLPLVILPAVALAALSFMHWIALIPLALWCLACLALGAVATSQHFDKYGLPFSRAPLVGVAAMIMHFAWSSGFWLHVARALTGDNQRAGS</sequence>
<dbReference type="SUPFAM" id="SSF53448">
    <property type="entry name" value="Nucleotide-diphospho-sugar transferases"/>
    <property type="match status" value="1"/>
</dbReference>
<evidence type="ECO:0000256" key="6">
    <source>
        <dbReference type="SAM" id="Phobius"/>
    </source>
</evidence>
<evidence type="ECO:0000256" key="5">
    <source>
        <dbReference type="ARBA" id="ARBA00023136"/>
    </source>
</evidence>
<feature type="transmembrane region" description="Helical" evidence="6">
    <location>
        <begin position="312"/>
        <end position="332"/>
    </location>
</feature>
<name>A0ABQ5WDR4_9HYPH</name>
<keyword evidence="5 6" id="KW-0472">Membrane</keyword>
<evidence type="ECO:0000256" key="2">
    <source>
        <dbReference type="ARBA" id="ARBA00022475"/>
    </source>
</evidence>
<organism evidence="8 9">
    <name type="scientific">Devosia nitrariae</name>
    <dbReference type="NCBI Taxonomy" id="2071872"/>
    <lineage>
        <taxon>Bacteria</taxon>
        <taxon>Pseudomonadati</taxon>
        <taxon>Pseudomonadota</taxon>
        <taxon>Alphaproteobacteria</taxon>
        <taxon>Hyphomicrobiales</taxon>
        <taxon>Devosiaceae</taxon>
        <taxon>Devosia</taxon>
    </lineage>
</organism>
<reference evidence="9" key="1">
    <citation type="journal article" date="2019" name="Int. J. Syst. Evol. Microbiol.">
        <title>The Global Catalogue of Microorganisms (GCM) 10K type strain sequencing project: providing services to taxonomists for standard genome sequencing and annotation.</title>
        <authorList>
            <consortium name="The Broad Institute Genomics Platform"/>
            <consortium name="The Broad Institute Genome Sequencing Center for Infectious Disease"/>
            <person name="Wu L."/>
            <person name="Ma J."/>
        </authorList>
    </citation>
    <scope>NUCLEOTIDE SEQUENCE [LARGE SCALE GENOMIC DNA]</scope>
    <source>
        <strain evidence="9">NBRC 112416</strain>
    </source>
</reference>
<keyword evidence="3" id="KW-0328">Glycosyltransferase</keyword>
<dbReference type="CDD" id="cd02525">
    <property type="entry name" value="Succinoglycan_BP_ExoA"/>
    <property type="match status" value="1"/>
</dbReference>
<evidence type="ECO:0000256" key="1">
    <source>
        <dbReference type="ARBA" id="ARBA00004236"/>
    </source>
</evidence>
<evidence type="ECO:0000256" key="3">
    <source>
        <dbReference type="ARBA" id="ARBA00022676"/>
    </source>
</evidence>
<keyword evidence="2" id="KW-1003">Cell membrane</keyword>
<keyword evidence="4" id="KW-0808">Transferase</keyword>
<dbReference type="PANTHER" id="PTHR43646">
    <property type="entry name" value="GLYCOSYLTRANSFERASE"/>
    <property type="match status" value="1"/>
</dbReference>
<comment type="caution">
    <text evidence="8">The sequence shown here is derived from an EMBL/GenBank/DDBJ whole genome shotgun (WGS) entry which is preliminary data.</text>
</comment>
<accession>A0ABQ5WDR4</accession>
<dbReference type="InterPro" id="IPR029044">
    <property type="entry name" value="Nucleotide-diphossugar_trans"/>
</dbReference>
<keyword evidence="6" id="KW-1133">Transmembrane helix</keyword>
<evidence type="ECO:0000313" key="8">
    <source>
        <dbReference type="EMBL" id="GLQ57967.1"/>
    </source>
</evidence>
<dbReference type="RefSeq" id="WP_284343362.1">
    <property type="nucleotide sequence ID" value="NZ_BSNS01000026.1"/>
</dbReference>
<protein>
    <submittedName>
        <fullName evidence="8">Succinoglycan biosynthesis protein exoa</fullName>
    </submittedName>
</protein>
<comment type="subcellular location">
    <subcellularLocation>
        <location evidence="1">Cell membrane</location>
    </subcellularLocation>
</comment>
<evidence type="ECO:0000259" key="7">
    <source>
        <dbReference type="Pfam" id="PF00535"/>
    </source>
</evidence>
<dbReference type="Gene3D" id="3.90.550.10">
    <property type="entry name" value="Spore Coat Polysaccharide Biosynthesis Protein SpsA, Chain A"/>
    <property type="match status" value="1"/>
</dbReference>
<feature type="domain" description="Glycosyltransferase 2-like" evidence="7">
    <location>
        <begin position="17"/>
        <end position="181"/>
    </location>
</feature>
<dbReference type="InterPro" id="IPR001173">
    <property type="entry name" value="Glyco_trans_2-like"/>
</dbReference>
<dbReference type="EMBL" id="BSNS01000026">
    <property type="protein sequence ID" value="GLQ57967.1"/>
    <property type="molecule type" value="Genomic_DNA"/>
</dbReference>
<dbReference type="Proteomes" id="UP001156691">
    <property type="component" value="Unassembled WGS sequence"/>
</dbReference>
<dbReference type="Pfam" id="PF00535">
    <property type="entry name" value="Glycos_transf_2"/>
    <property type="match status" value="1"/>
</dbReference>
<evidence type="ECO:0000313" key="9">
    <source>
        <dbReference type="Proteomes" id="UP001156691"/>
    </source>
</evidence>
<gene>
    <name evidence="8" type="ORF">GCM10010862_52260</name>
</gene>
<keyword evidence="6" id="KW-0812">Transmembrane</keyword>
<evidence type="ECO:0000256" key="4">
    <source>
        <dbReference type="ARBA" id="ARBA00022679"/>
    </source>
</evidence>
<feature type="transmembrane region" description="Helical" evidence="6">
    <location>
        <begin position="256"/>
        <end position="275"/>
    </location>
</feature>
<dbReference type="PANTHER" id="PTHR43646:SF2">
    <property type="entry name" value="GLYCOSYLTRANSFERASE 2-LIKE DOMAIN-CONTAINING PROTEIN"/>
    <property type="match status" value="1"/>
</dbReference>